<dbReference type="SUPFAM" id="SSF47240">
    <property type="entry name" value="Ferritin-like"/>
    <property type="match status" value="1"/>
</dbReference>
<feature type="domain" description="Ferritin-like" evidence="1">
    <location>
        <begin position="17"/>
        <end position="199"/>
    </location>
</feature>
<protein>
    <recommendedName>
        <fullName evidence="1">Ferritin-like domain-containing protein</fullName>
    </recommendedName>
</protein>
<sequence>MDDDAPTSAPAADLGDREREGVIELLGAISYGAIAGFTRLAADSELSDDLGLKRALAGMAVTEFHNHEALVAHIEQLGGEPNAAMDPFREAFDAFHRRTRPRDLVEGLVKAYIGDGIANDFFLEIARYVDPESRAIIERAAAKDTDTEVIVEAVRSRIRANRRLAGPLALWGRRLVGEALTQGQVVAGQREALAELVLGLSHDRPGADLAEMAQIMERLTDAHQRRMGRLGLHA</sequence>
<organism evidence="2 3">
    <name type="scientific">Janibacter alkaliphilus</name>
    <dbReference type="NCBI Taxonomy" id="1069963"/>
    <lineage>
        <taxon>Bacteria</taxon>
        <taxon>Bacillati</taxon>
        <taxon>Actinomycetota</taxon>
        <taxon>Actinomycetes</taxon>
        <taxon>Micrococcales</taxon>
        <taxon>Intrasporangiaceae</taxon>
        <taxon>Janibacter</taxon>
    </lineage>
</organism>
<dbReference type="InterPro" id="IPR059125">
    <property type="entry name" value="Ferritin_actino"/>
</dbReference>
<evidence type="ECO:0000259" key="1">
    <source>
        <dbReference type="Pfam" id="PF13794"/>
    </source>
</evidence>
<reference evidence="2 3" key="1">
    <citation type="submission" date="2020-07" db="EMBL/GenBank/DDBJ databases">
        <title>Sequencing the genomes of 1000 actinobacteria strains.</title>
        <authorList>
            <person name="Klenk H.-P."/>
        </authorList>
    </citation>
    <scope>NUCLEOTIDE SEQUENCE [LARGE SCALE GENOMIC DNA]</scope>
    <source>
        <strain evidence="2 3">DSM 24723</strain>
    </source>
</reference>
<comment type="caution">
    <text evidence="2">The sequence shown here is derived from an EMBL/GenBank/DDBJ whole genome shotgun (WGS) entry which is preliminary data.</text>
</comment>
<name>A0A852X4J6_9MICO</name>
<dbReference type="Pfam" id="PF13794">
    <property type="entry name" value="MiaE_2"/>
    <property type="match status" value="1"/>
</dbReference>
<evidence type="ECO:0000313" key="2">
    <source>
        <dbReference type="EMBL" id="NYG37338.1"/>
    </source>
</evidence>
<dbReference type="Gene3D" id="1.20.1260.10">
    <property type="match status" value="1"/>
</dbReference>
<dbReference type="InterPro" id="IPR012347">
    <property type="entry name" value="Ferritin-like"/>
</dbReference>
<gene>
    <name evidence="2" type="ORF">BJY28_001807</name>
</gene>
<dbReference type="Proteomes" id="UP000592181">
    <property type="component" value="Unassembled WGS sequence"/>
</dbReference>
<evidence type="ECO:0000313" key="3">
    <source>
        <dbReference type="Proteomes" id="UP000592181"/>
    </source>
</evidence>
<proteinExistence type="predicted"/>
<accession>A0A852X4J6</accession>
<dbReference type="EMBL" id="JACBZX010000001">
    <property type="protein sequence ID" value="NYG37338.1"/>
    <property type="molecule type" value="Genomic_DNA"/>
</dbReference>
<dbReference type="AlphaFoldDB" id="A0A852X4J6"/>
<dbReference type="CDD" id="cd00657">
    <property type="entry name" value="Ferritin_like"/>
    <property type="match status" value="1"/>
</dbReference>
<keyword evidence="3" id="KW-1185">Reference proteome</keyword>
<dbReference type="InterPro" id="IPR009078">
    <property type="entry name" value="Ferritin-like_SF"/>
</dbReference>
<dbReference type="RefSeq" id="WP_179462716.1">
    <property type="nucleotide sequence ID" value="NZ_JACBZX010000001.1"/>
</dbReference>